<evidence type="ECO:0000313" key="2">
    <source>
        <dbReference type="Proteomes" id="UP000194439"/>
    </source>
</evidence>
<dbReference type="Proteomes" id="UP000194439">
    <property type="component" value="Unassembled WGS sequence"/>
</dbReference>
<sequence length="114" mass="12681">MKPVQVYLGVPQTKTLPVFDTRNNEQVTIKQMIFTNTDATDAKITVTVNTVDVMQNYVVPANETKIIDMTIVLNPNNTLFLQQEKLNAINVMISGVSDPILTTTQPQPVTPSNY</sequence>
<evidence type="ECO:0000313" key="1">
    <source>
        <dbReference type="EMBL" id="SMD83597.1"/>
    </source>
</evidence>
<reference evidence="2" key="1">
    <citation type="submission" date="2017-04" db="EMBL/GenBank/DDBJ databases">
        <authorList>
            <person name="Criscuolo A."/>
        </authorList>
    </citation>
    <scope>NUCLEOTIDE SEQUENCE [LARGE SCALE GENOMIC DNA]</scope>
</reference>
<accession>A0A1Y5Z9E2</accession>
<dbReference type="AlphaFoldDB" id="A0A1Y5Z9E2"/>
<dbReference type="EMBL" id="FWZD01000038">
    <property type="protein sequence ID" value="SMD83597.1"/>
    <property type="molecule type" value="Genomic_DNA"/>
</dbReference>
<name>A0A1Y5Z9E2_9BACI</name>
<protein>
    <submittedName>
        <fullName evidence="1">Uncharacterized protein</fullName>
    </submittedName>
</protein>
<organism evidence="1 2">
    <name type="scientific">Bacillus mobilis</name>
    <dbReference type="NCBI Taxonomy" id="2026190"/>
    <lineage>
        <taxon>Bacteria</taxon>
        <taxon>Bacillati</taxon>
        <taxon>Bacillota</taxon>
        <taxon>Bacilli</taxon>
        <taxon>Bacillales</taxon>
        <taxon>Bacillaceae</taxon>
        <taxon>Bacillus</taxon>
        <taxon>Bacillus cereus group</taxon>
    </lineage>
</organism>
<gene>
    <name evidence="1" type="ORF">BACERE00185_01288</name>
</gene>
<proteinExistence type="predicted"/>
<dbReference type="RefSeq" id="WP_088027991.1">
    <property type="nucleotide sequence ID" value="NZ_FWZD01000038.1"/>
</dbReference>